<protein>
    <submittedName>
        <fullName evidence="3">Amino acid adenylation domain-containing protein</fullName>
    </submittedName>
</protein>
<dbReference type="Pfam" id="PF13193">
    <property type="entry name" value="AMP-binding_C"/>
    <property type="match status" value="1"/>
</dbReference>
<dbReference type="GO" id="GO:0031177">
    <property type="term" value="F:phosphopantetheine binding"/>
    <property type="evidence" value="ECO:0007669"/>
    <property type="project" value="TreeGrafter"/>
</dbReference>
<dbReference type="Gene3D" id="3.40.50.12780">
    <property type="entry name" value="N-terminal domain of ligase-like"/>
    <property type="match status" value="1"/>
</dbReference>
<dbReference type="KEGG" id="rjg:CCGE525_14175"/>
<dbReference type="InterPro" id="IPR045851">
    <property type="entry name" value="AMP-bd_C_sf"/>
</dbReference>
<dbReference type="GO" id="GO:0005737">
    <property type="term" value="C:cytoplasm"/>
    <property type="evidence" value="ECO:0007669"/>
    <property type="project" value="TreeGrafter"/>
</dbReference>
<dbReference type="InterPro" id="IPR010071">
    <property type="entry name" value="AA_adenyl_dom"/>
</dbReference>
<gene>
    <name evidence="3" type="ORF">CCGE525_14175</name>
</gene>
<dbReference type="InterPro" id="IPR025110">
    <property type="entry name" value="AMP-bd_C"/>
</dbReference>
<dbReference type="EMBL" id="CP032694">
    <property type="protein sequence ID" value="AYG59828.1"/>
    <property type="molecule type" value="Genomic_DNA"/>
</dbReference>
<dbReference type="AlphaFoldDB" id="A0A387FLS6"/>
<dbReference type="RefSeq" id="WP_120704831.1">
    <property type="nucleotide sequence ID" value="NZ_CP032694.1"/>
</dbReference>
<name>A0A387FLS6_9HYPH</name>
<dbReference type="PANTHER" id="PTHR45527">
    <property type="entry name" value="NONRIBOSOMAL PEPTIDE SYNTHETASE"/>
    <property type="match status" value="1"/>
</dbReference>
<dbReference type="PANTHER" id="PTHR45527:SF1">
    <property type="entry name" value="FATTY ACID SYNTHASE"/>
    <property type="match status" value="1"/>
</dbReference>
<feature type="domain" description="AMP-dependent synthetase/ligase" evidence="1">
    <location>
        <begin position="15"/>
        <end position="374"/>
    </location>
</feature>
<evidence type="ECO:0000313" key="4">
    <source>
        <dbReference type="Proteomes" id="UP000282195"/>
    </source>
</evidence>
<dbReference type="InterPro" id="IPR000873">
    <property type="entry name" value="AMP-dep_synth/lig_dom"/>
</dbReference>
<reference evidence="3 4" key="1">
    <citation type="submission" date="2018-10" db="EMBL/GenBank/DDBJ databases">
        <title>Rhizobium etli, R. leguminosarum and a new Rhizobium genospecies from Phaseolus dumosus.</title>
        <authorList>
            <person name="Ramirez-Puebla S.T."/>
            <person name="Rogel-Hernandez M.A."/>
            <person name="Guerrero G."/>
            <person name="Ormeno-Orrillo E."/>
            <person name="Martinez-Romero J.C."/>
            <person name="Negrete-Yankelevich S."/>
            <person name="Martinez-Romero E."/>
        </authorList>
    </citation>
    <scope>NUCLEOTIDE SEQUENCE [LARGE SCALE GENOMIC DNA]</scope>
    <source>
        <strain evidence="3 4">CCGE525</strain>
    </source>
</reference>
<proteinExistence type="predicted"/>
<dbReference type="Proteomes" id="UP000282195">
    <property type="component" value="Chromosome"/>
</dbReference>
<feature type="domain" description="AMP-binding enzyme C-terminal" evidence="2">
    <location>
        <begin position="429"/>
        <end position="501"/>
    </location>
</feature>
<accession>A0A387FLS6</accession>
<dbReference type="GO" id="GO:0044550">
    <property type="term" value="P:secondary metabolite biosynthetic process"/>
    <property type="evidence" value="ECO:0007669"/>
    <property type="project" value="TreeGrafter"/>
</dbReference>
<evidence type="ECO:0000259" key="2">
    <source>
        <dbReference type="Pfam" id="PF13193"/>
    </source>
</evidence>
<dbReference type="InterPro" id="IPR042099">
    <property type="entry name" value="ANL_N_sf"/>
</dbReference>
<sequence>MTENIALPLCRHSLERPDALALSVNGRELSYRELATLSRRIASCLQTVARTRRVGILATRSLAACAGILGTAWSGSTYVPLNPRLPQARLVDLFSTLDLDALIVDARGAALLTPEVLAAAPRTVLAGDEGIPSADGTNIRSFSMLDDPGPDKPADIAEDHLAYIEFTSGTTGTPKGVMVPVSAVNHYLKVMQNWFGLTPDDRAAETCDITFDLSVHNMFLTWHAGASLHVMNPLQMVAPARFIRDRAITSWLSVPSIIAMMRQNRTLEADTLPSLRLSFFCGEPLPAGAARAWAKAAPNSRIENIYGPTEATIACLRQPVIEPIAITPNREIVAIGRAYPRMAARIVDMGLRPLPSGTPGEIALSGAQLAKGYFGQPELTAERFPLIDGERWYLTGDLGVEDEDGTLHHLGRLDNQVKVLGNRVELEEIEMHLRATSKSDHVAAVAWPLADGSAKGIVGFVSGAALDAATIKEELRKRLPSYMVPSVVHRVGDLPLNGNGKVDRKALVTRLDAGTVAVTEKAL</sequence>
<keyword evidence="4" id="KW-1185">Reference proteome</keyword>
<dbReference type="OrthoDB" id="9803968at2"/>
<dbReference type="NCBIfam" id="TIGR01733">
    <property type="entry name" value="AA-adenyl-dom"/>
    <property type="match status" value="1"/>
</dbReference>
<dbReference type="Gene3D" id="3.30.300.30">
    <property type="match status" value="1"/>
</dbReference>
<evidence type="ECO:0000259" key="1">
    <source>
        <dbReference type="Pfam" id="PF00501"/>
    </source>
</evidence>
<dbReference type="Pfam" id="PF00501">
    <property type="entry name" value="AMP-binding"/>
    <property type="match status" value="1"/>
</dbReference>
<dbReference type="GO" id="GO:0043041">
    <property type="term" value="P:amino acid activation for nonribosomal peptide biosynthetic process"/>
    <property type="evidence" value="ECO:0007669"/>
    <property type="project" value="TreeGrafter"/>
</dbReference>
<organism evidence="3 4">
    <name type="scientific">Rhizobium jaguaris</name>
    <dbReference type="NCBI Taxonomy" id="1312183"/>
    <lineage>
        <taxon>Bacteria</taxon>
        <taxon>Pseudomonadati</taxon>
        <taxon>Pseudomonadota</taxon>
        <taxon>Alphaproteobacteria</taxon>
        <taxon>Hyphomicrobiales</taxon>
        <taxon>Rhizobiaceae</taxon>
        <taxon>Rhizobium/Agrobacterium group</taxon>
        <taxon>Rhizobium</taxon>
    </lineage>
</organism>
<dbReference type="SUPFAM" id="SSF56801">
    <property type="entry name" value="Acetyl-CoA synthetase-like"/>
    <property type="match status" value="1"/>
</dbReference>
<evidence type="ECO:0000313" key="3">
    <source>
        <dbReference type="EMBL" id="AYG59828.1"/>
    </source>
</evidence>